<dbReference type="EMBL" id="CACRXK020013495">
    <property type="protein sequence ID" value="CAB4025231.1"/>
    <property type="molecule type" value="Genomic_DNA"/>
</dbReference>
<dbReference type="Pfam" id="PF00206">
    <property type="entry name" value="Lyase_1"/>
    <property type="match status" value="1"/>
</dbReference>
<evidence type="ECO:0000256" key="1">
    <source>
        <dbReference type="ARBA" id="ARBA00022605"/>
    </source>
</evidence>
<dbReference type="FunFam" id="1.10.275.10:FF:000014">
    <property type="entry name" value="Os03g0824900 protein"/>
    <property type="match status" value="1"/>
</dbReference>
<protein>
    <submittedName>
        <fullName evidence="3">Argininosuccinate lyase</fullName>
    </submittedName>
</protein>
<organism evidence="3 4">
    <name type="scientific">Paramuricea clavata</name>
    <name type="common">Red gorgonian</name>
    <name type="synonym">Violescent sea-whip</name>
    <dbReference type="NCBI Taxonomy" id="317549"/>
    <lineage>
        <taxon>Eukaryota</taxon>
        <taxon>Metazoa</taxon>
        <taxon>Cnidaria</taxon>
        <taxon>Anthozoa</taxon>
        <taxon>Octocorallia</taxon>
        <taxon>Malacalcyonacea</taxon>
        <taxon>Plexauridae</taxon>
        <taxon>Paramuricea</taxon>
    </lineage>
</organism>
<reference evidence="3" key="1">
    <citation type="submission" date="2020-04" db="EMBL/GenBank/DDBJ databases">
        <authorList>
            <person name="Alioto T."/>
            <person name="Alioto T."/>
            <person name="Gomez Garrido J."/>
        </authorList>
    </citation>
    <scope>NUCLEOTIDE SEQUENCE</scope>
    <source>
        <strain evidence="3">A484AB</strain>
    </source>
</reference>
<dbReference type="InterPro" id="IPR022761">
    <property type="entry name" value="Fumarate_lyase_N"/>
</dbReference>
<dbReference type="Gene3D" id="1.10.275.10">
    <property type="entry name" value="Fumarase/aspartase (N-terminal domain)"/>
    <property type="match status" value="1"/>
</dbReference>
<dbReference type="OrthoDB" id="2561043at2759"/>
<dbReference type="GO" id="GO:0042450">
    <property type="term" value="P:L-arginine biosynthetic process via ornithine"/>
    <property type="evidence" value="ECO:0007669"/>
    <property type="project" value="InterPro"/>
</dbReference>
<dbReference type="SUPFAM" id="SSF48557">
    <property type="entry name" value="L-aspartase-like"/>
    <property type="match status" value="1"/>
</dbReference>
<dbReference type="Proteomes" id="UP001152795">
    <property type="component" value="Unassembled WGS sequence"/>
</dbReference>
<dbReference type="PANTHER" id="PTHR43814">
    <property type="entry name" value="ARGININOSUCCINATE LYASE"/>
    <property type="match status" value="1"/>
</dbReference>
<evidence type="ECO:0000313" key="3">
    <source>
        <dbReference type="EMBL" id="CAB4025231.1"/>
    </source>
</evidence>
<comment type="caution">
    <text evidence="3">The sequence shown here is derived from an EMBL/GenBank/DDBJ whole genome shotgun (WGS) entry which is preliminary data.</text>
</comment>
<evidence type="ECO:0000256" key="2">
    <source>
        <dbReference type="ARBA" id="ARBA00023239"/>
    </source>
</evidence>
<dbReference type="InterPro" id="IPR008948">
    <property type="entry name" value="L-Aspartase-like"/>
</dbReference>
<evidence type="ECO:0000313" key="4">
    <source>
        <dbReference type="Proteomes" id="UP001152795"/>
    </source>
</evidence>
<feature type="non-terminal residue" evidence="3">
    <location>
        <position position="1"/>
    </location>
</feature>
<accession>A0A7D9JAS8</accession>
<dbReference type="GO" id="GO:0004056">
    <property type="term" value="F:argininosuccinate lyase activity"/>
    <property type="evidence" value="ECO:0007669"/>
    <property type="project" value="InterPro"/>
</dbReference>
<keyword evidence="1" id="KW-0028">Amino-acid biosynthesis</keyword>
<dbReference type="GO" id="GO:0005829">
    <property type="term" value="C:cytosol"/>
    <property type="evidence" value="ECO:0007669"/>
    <property type="project" value="TreeGrafter"/>
</dbReference>
<dbReference type="PANTHER" id="PTHR43814:SF1">
    <property type="entry name" value="ARGININOSUCCINATE LYASE"/>
    <property type="match status" value="1"/>
</dbReference>
<dbReference type="InterPro" id="IPR009049">
    <property type="entry name" value="Argininosuccinate_lyase"/>
</dbReference>
<dbReference type="InterPro" id="IPR024083">
    <property type="entry name" value="Fumarase/histidase_N"/>
</dbReference>
<keyword evidence="2 3" id="KW-0456">Lyase</keyword>
<dbReference type="AlphaFoldDB" id="A0A7D9JAS8"/>
<name>A0A7D9JAS8_PARCT</name>
<sequence>MAGEGGRLWGGRFTGNTDPIMEAFNASITFDKRMWADDIEGSIAYVKGLEKVQIVTKEEMDTIIKGLEKVKEEWSSGEFKLQPGDEDIHTANERRLKELVGSVAGKLHTGRSRNDQAATDT</sequence>
<keyword evidence="4" id="KW-1185">Reference proteome</keyword>
<gene>
    <name evidence="3" type="ORF">PACLA_8A029279</name>
</gene>
<proteinExistence type="predicted"/>